<dbReference type="PROSITE" id="PS50110">
    <property type="entry name" value="RESPONSE_REGULATORY"/>
    <property type="match status" value="1"/>
</dbReference>
<keyword evidence="1 5" id="KW-0963">Cytoplasm</keyword>
<evidence type="ECO:0000313" key="11">
    <source>
        <dbReference type="EMBL" id="QSQ20007.1"/>
    </source>
</evidence>
<comment type="similarity">
    <text evidence="5">Belongs to the CheB family.</text>
</comment>
<dbReference type="SMART" id="SM00448">
    <property type="entry name" value="REC"/>
    <property type="match status" value="1"/>
</dbReference>
<keyword evidence="2 5" id="KW-0145">Chemotaxis</keyword>
<feature type="region of interest" description="Disordered" evidence="8">
    <location>
        <begin position="135"/>
        <end position="159"/>
    </location>
</feature>
<dbReference type="Pfam" id="PF00072">
    <property type="entry name" value="Response_reg"/>
    <property type="match status" value="1"/>
</dbReference>
<organism evidence="11 12">
    <name type="scientific">Pyxidicoccus parkwayensis</name>
    <dbReference type="NCBI Taxonomy" id="2813578"/>
    <lineage>
        <taxon>Bacteria</taxon>
        <taxon>Pseudomonadati</taxon>
        <taxon>Myxococcota</taxon>
        <taxon>Myxococcia</taxon>
        <taxon>Myxococcales</taxon>
        <taxon>Cystobacterineae</taxon>
        <taxon>Myxococcaceae</taxon>
        <taxon>Pyxidicoccus</taxon>
    </lineage>
</organism>
<dbReference type="EMBL" id="CP071090">
    <property type="protein sequence ID" value="QSQ20007.1"/>
    <property type="molecule type" value="Genomic_DNA"/>
</dbReference>
<dbReference type="Proteomes" id="UP000662747">
    <property type="component" value="Chromosome"/>
</dbReference>
<keyword evidence="11" id="KW-0808">Transferase</keyword>
<dbReference type="SUPFAM" id="SSF52172">
    <property type="entry name" value="CheY-like"/>
    <property type="match status" value="1"/>
</dbReference>
<evidence type="ECO:0000256" key="5">
    <source>
        <dbReference type="HAMAP-Rule" id="MF_00099"/>
    </source>
</evidence>
<dbReference type="HAMAP" id="MF_00099">
    <property type="entry name" value="CheB_chemtxs"/>
    <property type="match status" value="1"/>
</dbReference>
<comment type="catalytic activity">
    <reaction evidence="4 5">
        <text>[protein]-L-glutamate 5-O-methyl ester + H2O = L-glutamyl-[protein] + methanol + H(+)</text>
        <dbReference type="Rhea" id="RHEA:23236"/>
        <dbReference type="Rhea" id="RHEA-COMP:10208"/>
        <dbReference type="Rhea" id="RHEA-COMP:10311"/>
        <dbReference type="ChEBI" id="CHEBI:15377"/>
        <dbReference type="ChEBI" id="CHEBI:15378"/>
        <dbReference type="ChEBI" id="CHEBI:17790"/>
        <dbReference type="ChEBI" id="CHEBI:29973"/>
        <dbReference type="ChEBI" id="CHEBI:82795"/>
        <dbReference type="EC" id="3.1.1.61"/>
    </reaction>
</comment>
<keyword evidence="3 5" id="KW-0378">Hydrolase</keyword>
<dbReference type="InterPro" id="IPR000673">
    <property type="entry name" value="Sig_transdc_resp-reg_Me-estase"/>
</dbReference>
<evidence type="ECO:0000313" key="12">
    <source>
        <dbReference type="Proteomes" id="UP000662747"/>
    </source>
</evidence>
<feature type="active site" evidence="5 6">
    <location>
        <position position="172"/>
    </location>
</feature>
<dbReference type="PROSITE" id="PS50122">
    <property type="entry name" value="CHEB"/>
    <property type="match status" value="1"/>
</dbReference>
<evidence type="ECO:0000256" key="6">
    <source>
        <dbReference type="PROSITE-ProRule" id="PRU00050"/>
    </source>
</evidence>
<dbReference type="InterPro" id="IPR035909">
    <property type="entry name" value="CheB_C"/>
</dbReference>
<dbReference type="CDD" id="cd16432">
    <property type="entry name" value="CheB_Rec"/>
    <property type="match status" value="1"/>
</dbReference>
<evidence type="ECO:0000259" key="10">
    <source>
        <dbReference type="PROSITE" id="PS50122"/>
    </source>
</evidence>
<dbReference type="GO" id="GO:0032259">
    <property type="term" value="P:methylation"/>
    <property type="evidence" value="ECO:0007669"/>
    <property type="project" value="UniProtKB-KW"/>
</dbReference>
<sequence>MTRSTTGVRRVLVVDASAVVRQDVSALLRDTGHCDVVVAANVAAARQRLRRAWPDVVLLGLEPPGDEALSLLREMVAASVPVVVGTRAASRKDTLVQEALCAGARDVLHWPRVGIRAWLEQQAEPLAALLLGATRRTPRAPPPPCAEKPRPPPPAPKSSRVWARQVVAVGASTGGPAALRSLMGALPANAPALLVVQHMSEPFAAAFAQGLAEACKMEVRRAMNGDRVRPGLALLAPGDQHLRLVLRPDGYAVELSSAPPVRHHRPSVDVLFHSVAEVAGPDAVGVLLTGMGDDGADGLAAMRRTGAATLAQDAATSVVYGMPRAAMLRGAAEQSLPLDSLPEAILNAASHRGPPPSDEEE</sequence>
<protein>
    <recommendedName>
        <fullName evidence="5">Protein-glutamate methylesterase/protein-glutamine glutaminase</fullName>
        <ecNumber evidence="5">3.1.1.61</ecNumber>
        <ecNumber evidence="5">3.5.1.44</ecNumber>
    </recommendedName>
</protein>
<dbReference type="PANTHER" id="PTHR42872">
    <property type="entry name" value="PROTEIN-GLUTAMATE METHYLESTERASE/PROTEIN-GLUTAMINE GLUTAMINASE"/>
    <property type="match status" value="1"/>
</dbReference>
<keyword evidence="11" id="KW-0489">Methyltransferase</keyword>
<feature type="region of interest" description="Disordered" evidence="8">
    <location>
        <begin position="342"/>
        <end position="361"/>
    </location>
</feature>
<dbReference type="EC" id="3.1.1.61" evidence="5"/>
<comment type="subcellular location">
    <subcellularLocation>
        <location evidence="5">Cytoplasm</location>
    </subcellularLocation>
</comment>
<comment type="caution">
    <text evidence="5 7">Lacks conserved residue(s) required for the propagation of feature annotation.</text>
</comment>
<dbReference type="GO" id="GO:0008984">
    <property type="term" value="F:protein-glutamate methylesterase activity"/>
    <property type="evidence" value="ECO:0007669"/>
    <property type="project" value="UniProtKB-EC"/>
</dbReference>
<comment type="domain">
    <text evidence="5">Contains a C-terminal catalytic domain, and an N-terminal region which modulates catalytic activity.</text>
</comment>
<dbReference type="SUPFAM" id="SSF52738">
    <property type="entry name" value="Methylesterase CheB, C-terminal domain"/>
    <property type="match status" value="1"/>
</dbReference>
<evidence type="ECO:0000256" key="8">
    <source>
        <dbReference type="SAM" id="MobiDB-lite"/>
    </source>
</evidence>
<evidence type="ECO:0000256" key="7">
    <source>
        <dbReference type="PROSITE-ProRule" id="PRU00169"/>
    </source>
</evidence>
<evidence type="ECO:0000256" key="4">
    <source>
        <dbReference type="ARBA" id="ARBA00048267"/>
    </source>
</evidence>
<gene>
    <name evidence="5 11" type="primary">cheB</name>
    <name evidence="11" type="ORF">JY651_32650</name>
</gene>
<dbReference type="NCBIfam" id="NF001965">
    <property type="entry name" value="PRK00742.1"/>
    <property type="match status" value="1"/>
</dbReference>
<evidence type="ECO:0000256" key="1">
    <source>
        <dbReference type="ARBA" id="ARBA00022490"/>
    </source>
</evidence>
<evidence type="ECO:0000259" key="9">
    <source>
        <dbReference type="PROSITE" id="PS50110"/>
    </source>
</evidence>
<dbReference type="PIRSF" id="PIRSF000876">
    <property type="entry name" value="RR_chemtxs_CheB"/>
    <property type="match status" value="1"/>
</dbReference>
<name>A0ABX7NMC8_9BACT</name>
<dbReference type="Gene3D" id="3.40.50.2300">
    <property type="match status" value="1"/>
</dbReference>
<dbReference type="Pfam" id="PF01339">
    <property type="entry name" value="CheB_methylest"/>
    <property type="match status" value="1"/>
</dbReference>
<feature type="domain" description="CheB-type methylesterase" evidence="10">
    <location>
        <begin position="156"/>
        <end position="352"/>
    </location>
</feature>
<comment type="catalytic activity">
    <reaction evidence="5">
        <text>L-glutaminyl-[protein] + H2O = L-glutamyl-[protein] + NH4(+)</text>
        <dbReference type="Rhea" id="RHEA:16441"/>
        <dbReference type="Rhea" id="RHEA-COMP:10207"/>
        <dbReference type="Rhea" id="RHEA-COMP:10208"/>
        <dbReference type="ChEBI" id="CHEBI:15377"/>
        <dbReference type="ChEBI" id="CHEBI:28938"/>
        <dbReference type="ChEBI" id="CHEBI:29973"/>
        <dbReference type="ChEBI" id="CHEBI:30011"/>
        <dbReference type="EC" id="3.5.1.44"/>
    </reaction>
</comment>
<dbReference type="EC" id="3.5.1.44" evidence="5"/>
<evidence type="ECO:0000256" key="2">
    <source>
        <dbReference type="ARBA" id="ARBA00022500"/>
    </source>
</evidence>
<dbReference type="GO" id="GO:0008168">
    <property type="term" value="F:methyltransferase activity"/>
    <property type="evidence" value="ECO:0007669"/>
    <property type="project" value="UniProtKB-KW"/>
</dbReference>
<dbReference type="InterPro" id="IPR011006">
    <property type="entry name" value="CheY-like_superfamily"/>
</dbReference>
<keyword evidence="12" id="KW-1185">Reference proteome</keyword>
<dbReference type="InterPro" id="IPR001789">
    <property type="entry name" value="Sig_transdc_resp-reg_receiver"/>
</dbReference>
<dbReference type="InterPro" id="IPR008248">
    <property type="entry name" value="CheB-like"/>
</dbReference>
<dbReference type="RefSeq" id="WP_206721588.1">
    <property type="nucleotide sequence ID" value="NZ_CP071090.1"/>
</dbReference>
<comment type="function">
    <text evidence="5">Involved in chemotaxis. Part of a chemotaxis signal transduction system that modulates chemotaxis in response to various stimuli. Catalyzes the demethylation of specific methylglutamate residues introduced into the chemoreceptors (methyl-accepting chemotaxis proteins or MCP) by CheR. Also mediates the irreversible deamidation of specific glutamine residues to glutamic acid.</text>
</comment>
<accession>A0ABX7NMC8</accession>
<feature type="domain" description="Response regulatory" evidence="9">
    <location>
        <begin position="10"/>
        <end position="125"/>
    </location>
</feature>
<dbReference type="Gene3D" id="3.40.50.180">
    <property type="entry name" value="Methylesterase CheB, C-terminal domain"/>
    <property type="match status" value="1"/>
</dbReference>
<reference evidence="11 12" key="1">
    <citation type="submission" date="2021-02" db="EMBL/GenBank/DDBJ databases">
        <title>De Novo genome assembly of isolated myxobacteria.</title>
        <authorList>
            <person name="Stevens D.C."/>
        </authorList>
    </citation>
    <scope>NUCLEOTIDE SEQUENCE [LARGE SCALE GENOMIC DNA]</scope>
    <source>
        <strain evidence="12">SCPEA02</strain>
    </source>
</reference>
<evidence type="ECO:0000256" key="3">
    <source>
        <dbReference type="ARBA" id="ARBA00022801"/>
    </source>
</evidence>
<dbReference type="PANTHER" id="PTHR42872:SF6">
    <property type="entry name" value="PROTEIN-GLUTAMATE METHYLESTERASE_PROTEIN-GLUTAMINE GLUTAMINASE"/>
    <property type="match status" value="1"/>
</dbReference>
<proteinExistence type="inferred from homology"/>
<feature type="active site" evidence="5 6">
    <location>
        <position position="198"/>
    </location>
</feature>
<feature type="compositionally biased region" description="Pro residues" evidence="8">
    <location>
        <begin position="139"/>
        <end position="156"/>
    </location>
</feature>
<feature type="active site" evidence="5 6">
    <location>
        <position position="294"/>
    </location>
</feature>